<keyword evidence="3" id="KW-1185">Reference proteome</keyword>
<dbReference type="AlphaFoldDB" id="A0A8S9ZVD4"/>
<dbReference type="OrthoDB" id="5900669at2759"/>
<keyword evidence="1" id="KW-0732">Signal</keyword>
<dbReference type="EMBL" id="JABEBT010000019">
    <property type="protein sequence ID" value="KAF7637535.1"/>
    <property type="molecule type" value="Genomic_DNA"/>
</dbReference>
<reference evidence="2" key="1">
    <citation type="journal article" date="2020" name="Ecol. Evol.">
        <title>Genome structure and content of the rice root-knot nematode (Meloidogyne graminicola).</title>
        <authorList>
            <person name="Phan N.T."/>
            <person name="Danchin E.G.J."/>
            <person name="Klopp C."/>
            <person name="Perfus-Barbeoch L."/>
            <person name="Kozlowski D.K."/>
            <person name="Koutsovoulos G.D."/>
            <person name="Lopez-Roques C."/>
            <person name="Bouchez O."/>
            <person name="Zahm M."/>
            <person name="Besnard G."/>
            <person name="Bellafiore S."/>
        </authorList>
    </citation>
    <scope>NUCLEOTIDE SEQUENCE</scope>
    <source>
        <strain evidence="2">VN-18</strain>
    </source>
</reference>
<proteinExistence type="predicted"/>
<evidence type="ECO:0000313" key="2">
    <source>
        <dbReference type="EMBL" id="KAF7637535.1"/>
    </source>
</evidence>
<sequence>MLFRPLFFLLWILTLSKAMMHGQSSNTEIKKKALFITTNHNLMHFEMNVIFADILTNRLNVHLLILNTKNENVSNYKFKNTNFCKHNNTKYNCENIFQFINFPENFMEESSSIEHNKKILEKEAVENNQLFENLTNENFEYGFFDICDIGALLIFEMVIIKNVFGINNTQLNSYQFKYVGKEFPIKVPEIYSTKINDSDLVLLNHQNHYQEKRIKNDYEINVHNKLDKLSYPFTIENLYKKIKGIFINGDQIFDFPLEDSLPENVFYVGGFHLDINLKKKMISNNIEQNNIILLSIDNCQKENILNEFLEN</sequence>
<gene>
    <name evidence="2" type="ORF">Mgra_00003051</name>
</gene>
<feature type="chain" id="PRO_5035770574" description="Glucuronosyltransferase" evidence="1">
    <location>
        <begin position="19"/>
        <end position="311"/>
    </location>
</feature>
<dbReference type="SUPFAM" id="SSF53756">
    <property type="entry name" value="UDP-Glycosyltransferase/glycogen phosphorylase"/>
    <property type="match status" value="1"/>
</dbReference>
<name>A0A8S9ZVD4_9BILA</name>
<evidence type="ECO:0008006" key="4">
    <source>
        <dbReference type="Google" id="ProtNLM"/>
    </source>
</evidence>
<evidence type="ECO:0000256" key="1">
    <source>
        <dbReference type="SAM" id="SignalP"/>
    </source>
</evidence>
<organism evidence="2 3">
    <name type="scientific">Meloidogyne graminicola</name>
    <dbReference type="NCBI Taxonomy" id="189291"/>
    <lineage>
        <taxon>Eukaryota</taxon>
        <taxon>Metazoa</taxon>
        <taxon>Ecdysozoa</taxon>
        <taxon>Nematoda</taxon>
        <taxon>Chromadorea</taxon>
        <taxon>Rhabditida</taxon>
        <taxon>Tylenchina</taxon>
        <taxon>Tylenchomorpha</taxon>
        <taxon>Tylenchoidea</taxon>
        <taxon>Meloidogynidae</taxon>
        <taxon>Meloidogyninae</taxon>
        <taxon>Meloidogyne</taxon>
    </lineage>
</organism>
<protein>
    <recommendedName>
        <fullName evidence="4">Glucuronosyltransferase</fullName>
    </recommendedName>
</protein>
<accession>A0A8S9ZVD4</accession>
<evidence type="ECO:0000313" key="3">
    <source>
        <dbReference type="Proteomes" id="UP000605970"/>
    </source>
</evidence>
<feature type="signal peptide" evidence="1">
    <location>
        <begin position="1"/>
        <end position="18"/>
    </location>
</feature>
<dbReference type="Proteomes" id="UP000605970">
    <property type="component" value="Unassembled WGS sequence"/>
</dbReference>
<comment type="caution">
    <text evidence="2">The sequence shown here is derived from an EMBL/GenBank/DDBJ whole genome shotgun (WGS) entry which is preliminary data.</text>
</comment>